<evidence type="ECO:0000256" key="9">
    <source>
        <dbReference type="SAM" id="MobiDB-lite"/>
    </source>
</evidence>
<evidence type="ECO:0000259" key="11">
    <source>
        <dbReference type="PROSITE" id="PS50975"/>
    </source>
</evidence>
<dbReference type="InterPro" id="IPR011053">
    <property type="entry name" value="Single_hybrid_motif"/>
</dbReference>
<name>A0A4R8W1R8_9MICO</name>
<feature type="compositionally biased region" description="Low complexity" evidence="9">
    <location>
        <begin position="676"/>
        <end position="689"/>
    </location>
</feature>
<comment type="caution">
    <text evidence="13">The sequence shown here is derived from an EMBL/GenBank/DDBJ whole genome shotgun (WGS) entry which is preliminary data.</text>
</comment>
<dbReference type="Pfam" id="PF00289">
    <property type="entry name" value="Biotin_carb_N"/>
    <property type="match status" value="1"/>
</dbReference>
<dbReference type="PROSITE" id="PS50975">
    <property type="entry name" value="ATP_GRASP"/>
    <property type="match status" value="1"/>
</dbReference>
<evidence type="ECO:0000256" key="7">
    <source>
        <dbReference type="ARBA" id="ARBA00046317"/>
    </source>
</evidence>
<dbReference type="PROSITE" id="PS00866">
    <property type="entry name" value="CPSASE_1"/>
    <property type="match status" value="1"/>
</dbReference>
<reference evidence="13 14" key="1">
    <citation type="submission" date="2019-03" db="EMBL/GenBank/DDBJ databases">
        <title>Genomics of glacier-inhabiting Cryobacterium strains.</title>
        <authorList>
            <person name="Liu Q."/>
            <person name="Xin Y.-H."/>
        </authorList>
    </citation>
    <scope>NUCLEOTIDE SEQUENCE [LARGE SCALE GENOMIC DNA]</scope>
    <source>
        <strain evidence="13 14">RHLT2-21</strain>
    </source>
</reference>
<dbReference type="SUPFAM" id="SSF51230">
    <property type="entry name" value="Single hybrid motif"/>
    <property type="match status" value="1"/>
</dbReference>
<dbReference type="Proteomes" id="UP000297643">
    <property type="component" value="Unassembled WGS sequence"/>
</dbReference>
<dbReference type="Pfam" id="PF21139">
    <property type="entry name" value="BT_MCC_alpha"/>
    <property type="match status" value="1"/>
</dbReference>
<dbReference type="CDD" id="cd06850">
    <property type="entry name" value="biotinyl_domain"/>
    <property type="match status" value="1"/>
</dbReference>
<dbReference type="PROSITE" id="PS00867">
    <property type="entry name" value="CPSASE_2"/>
    <property type="match status" value="1"/>
</dbReference>
<accession>A0A4R8W1R8</accession>
<dbReference type="InterPro" id="IPR001882">
    <property type="entry name" value="Biotin_BS"/>
</dbReference>
<feature type="domain" description="Biotin carboxylation" evidence="12">
    <location>
        <begin position="6"/>
        <end position="453"/>
    </location>
</feature>
<dbReference type="Pfam" id="PF02786">
    <property type="entry name" value="CPSase_L_D2"/>
    <property type="match status" value="1"/>
</dbReference>
<sequence>MTAVTTFDTVLVANRGEIACRIIRTLQRLGIRSVAVYSDADRGARHVGLADVAVRLGPARAQLSYLDQGAVLAAAAATGAQAIHPGYGFLSENQAFAQACADAGVVFIGPSVHALTVMGDKIRAKKHVGDSGVPVIPGVSLPGQTDEQLTAAAPGVGYPMLIKPSAGGGGKGMVRVDRPGDLAEALVTARRVAAAAFGDDTLLIERFVSTPRHIEVQVLADTHGGVIHLGERECSLQRRHQKVIEEAPSPLLDDATRARIGEAACAAARSVGYAGAGTVEFLVSDAAPGEFFFMEMNTRLQVEHPVTEMITGIDLVEWQVRVAAGERLDHRQEDVVLTGHAIEARVYAENPERGFLPTTGTVLALREATGEGIRVDSALTAGLVVSADYDPMLAKVIAWAPDRAGALARLDRALADTLVLGLRTNVEYLRLLVQDADVAAGRLDTGLIERKLPGLAFRVVDDHVLAAAALFLHRAAWAVPPGADLAWSRPTGWRMGPHVPTRYVLATNATESVTVTVEGSPAGASVSIDGRPALPASLSPARHPEEAFGVEVDGVLRMLSIAEADNGAGLRLWIGGDGFSVDVVHRTGAEILADELAGLGQVAGAAGPDVRTPMPGTVVAVHTESGALVAVGQAILTVEAMKMEHQLTAATAGIVTLTLKPGDLVRLDQIVATVTAAPDPGAPGPDTATVNADKGAPQ</sequence>
<evidence type="ECO:0000256" key="5">
    <source>
        <dbReference type="ARBA" id="ARBA00022840"/>
    </source>
</evidence>
<dbReference type="PROSITE" id="PS50979">
    <property type="entry name" value="BC"/>
    <property type="match status" value="1"/>
</dbReference>
<evidence type="ECO:0000256" key="3">
    <source>
        <dbReference type="ARBA" id="ARBA00022598"/>
    </source>
</evidence>
<evidence type="ECO:0000256" key="8">
    <source>
        <dbReference type="PROSITE-ProRule" id="PRU00409"/>
    </source>
</evidence>
<dbReference type="Gene3D" id="2.40.50.100">
    <property type="match status" value="1"/>
</dbReference>
<dbReference type="InterPro" id="IPR005481">
    <property type="entry name" value="BC-like_N"/>
</dbReference>
<evidence type="ECO:0000313" key="13">
    <source>
        <dbReference type="EMBL" id="TFC00853.1"/>
    </source>
</evidence>
<proteinExistence type="predicted"/>
<keyword evidence="3" id="KW-0436">Ligase</keyword>
<dbReference type="InterPro" id="IPR011764">
    <property type="entry name" value="Biotin_carboxylation_dom"/>
</dbReference>
<dbReference type="InterPro" id="IPR050856">
    <property type="entry name" value="Biotin_carboxylase_complex"/>
</dbReference>
<dbReference type="InterPro" id="IPR011761">
    <property type="entry name" value="ATP-grasp"/>
</dbReference>
<keyword evidence="4 8" id="KW-0547">Nucleotide-binding</keyword>
<evidence type="ECO:0000256" key="2">
    <source>
        <dbReference type="ARBA" id="ARBA00013263"/>
    </source>
</evidence>
<feature type="domain" description="ATP-grasp" evidence="11">
    <location>
        <begin position="125"/>
        <end position="324"/>
    </location>
</feature>
<dbReference type="FunFam" id="3.40.50.20:FF:000010">
    <property type="entry name" value="Propionyl-CoA carboxylase subunit alpha"/>
    <property type="match status" value="1"/>
</dbReference>
<evidence type="ECO:0000259" key="12">
    <source>
        <dbReference type="PROSITE" id="PS50979"/>
    </source>
</evidence>
<dbReference type="InterPro" id="IPR016185">
    <property type="entry name" value="PreATP-grasp_dom_sf"/>
</dbReference>
<dbReference type="EMBL" id="SOFM01000044">
    <property type="protein sequence ID" value="TFC00853.1"/>
    <property type="molecule type" value="Genomic_DNA"/>
</dbReference>
<gene>
    <name evidence="13" type="ORF">E3O32_14195</name>
</gene>
<dbReference type="PANTHER" id="PTHR18866">
    <property type="entry name" value="CARBOXYLASE:PYRUVATE/ACETYL-COA/PROPIONYL-COA CARBOXYLASE"/>
    <property type="match status" value="1"/>
</dbReference>
<comment type="pathway">
    <text evidence="7">Amino-acid degradation; L-leucine degradation.</text>
</comment>
<dbReference type="GO" id="GO:0046872">
    <property type="term" value="F:metal ion binding"/>
    <property type="evidence" value="ECO:0007669"/>
    <property type="project" value="InterPro"/>
</dbReference>
<dbReference type="SMART" id="SM00878">
    <property type="entry name" value="Biotin_carb_C"/>
    <property type="match status" value="1"/>
</dbReference>
<keyword evidence="6" id="KW-0092">Biotin</keyword>
<dbReference type="PROSITE" id="PS50968">
    <property type="entry name" value="BIOTINYL_LIPOYL"/>
    <property type="match status" value="1"/>
</dbReference>
<dbReference type="EC" id="6.3.4.14" evidence="2"/>
<protein>
    <recommendedName>
        <fullName evidence="2">biotin carboxylase</fullName>
        <ecNumber evidence="2">6.3.4.14</ecNumber>
    </recommendedName>
</protein>
<dbReference type="SUPFAM" id="SSF52440">
    <property type="entry name" value="PreATP-grasp domain"/>
    <property type="match status" value="1"/>
</dbReference>
<keyword evidence="5 8" id="KW-0067">ATP-binding</keyword>
<dbReference type="SUPFAM" id="SSF56059">
    <property type="entry name" value="Glutathione synthetase ATP-binding domain-like"/>
    <property type="match status" value="1"/>
</dbReference>
<evidence type="ECO:0000256" key="1">
    <source>
        <dbReference type="ARBA" id="ARBA00001953"/>
    </source>
</evidence>
<dbReference type="InterPro" id="IPR000089">
    <property type="entry name" value="Biotin_lipoyl"/>
</dbReference>
<dbReference type="PROSITE" id="PS00188">
    <property type="entry name" value="BIOTIN"/>
    <property type="match status" value="1"/>
</dbReference>
<keyword evidence="14" id="KW-1185">Reference proteome</keyword>
<dbReference type="InterPro" id="IPR011054">
    <property type="entry name" value="Rudment_hybrid_motif"/>
</dbReference>
<dbReference type="InterPro" id="IPR005482">
    <property type="entry name" value="Biotin_COase_C"/>
</dbReference>
<dbReference type="AlphaFoldDB" id="A0A4R8W1R8"/>
<dbReference type="InterPro" id="IPR005479">
    <property type="entry name" value="CPAse_ATP-bd"/>
</dbReference>
<evidence type="ECO:0000256" key="6">
    <source>
        <dbReference type="ARBA" id="ARBA00023267"/>
    </source>
</evidence>
<comment type="cofactor">
    <cofactor evidence="1">
        <name>biotin</name>
        <dbReference type="ChEBI" id="CHEBI:57586"/>
    </cofactor>
</comment>
<feature type="domain" description="Lipoyl-binding" evidence="10">
    <location>
        <begin position="600"/>
        <end position="675"/>
    </location>
</feature>
<evidence type="ECO:0000313" key="14">
    <source>
        <dbReference type="Proteomes" id="UP000297643"/>
    </source>
</evidence>
<dbReference type="InterPro" id="IPR048429">
    <property type="entry name" value="MCC_alpha_BT"/>
</dbReference>
<dbReference type="Pfam" id="PF02785">
    <property type="entry name" value="Biotin_carb_C"/>
    <property type="match status" value="1"/>
</dbReference>
<evidence type="ECO:0000256" key="4">
    <source>
        <dbReference type="ARBA" id="ARBA00022741"/>
    </source>
</evidence>
<feature type="region of interest" description="Disordered" evidence="9">
    <location>
        <begin position="676"/>
        <end position="698"/>
    </location>
</feature>
<dbReference type="Gene3D" id="3.30.470.20">
    <property type="entry name" value="ATP-grasp fold, B domain"/>
    <property type="match status" value="1"/>
</dbReference>
<dbReference type="PANTHER" id="PTHR18866:SF33">
    <property type="entry name" value="METHYLCROTONOYL-COA CARBOXYLASE SUBUNIT ALPHA, MITOCHONDRIAL-RELATED"/>
    <property type="match status" value="1"/>
</dbReference>
<dbReference type="GO" id="GO:0004075">
    <property type="term" value="F:biotin carboxylase activity"/>
    <property type="evidence" value="ECO:0007669"/>
    <property type="project" value="UniProtKB-EC"/>
</dbReference>
<dbReference type="SUPFAM" id="SSF51246">
    <property type="entry name" value="Rudiment single hybrid motif"/>
    <property type="match status" value="1"/>
</dbReference>
<evidence type="ECO:0000259" key="10">
    <source>
        <dbReference type="PROSITE" id="PS50968"/>
    </source>
</evidence>
<dbReference type="FunFam" id="3.30.470.20:FF:000028">
    <property type="entry name" value="Methylcrotonoyl-CoA carboxylase subunit alpha, mitochondrial"/>
    <property type="match status" value="1"/>
</dbReference>
<dbReference type="GO" id="GO:0005524">
    <property type="term" value="F:ATP binding"/>
    <property type="evidence" value="ECO:0007669"/>
    <property type="project" value="UniProtKB-UniRule"/>
</dbReference>
<dbReference type="Pfam" id="PF00364">
    <property type="entry name" value="Biotin_lipoyl"/>
    <property type="match status" value="1"/>
</dbReference>
<organism evidence="13 14">
    <name type="scientific">Cryobacterium mannosilyticum</name>
    <dbReference type="NCBI Taxonomy" id="1259190"/>
    <lineage>
        <taxon>Bacteria</taxon>
        <taxon>Bacillati</taxon>
        <taxon>Actinomycetota</taxon>
        <taxon>Actinomycetes</taxon>
        <taxon>Micrococcales</taxon>
        <taxon>Microbacteriaceae</taxon>
        <taxon>Cryobacterium</taxon>
    </lineage>
</organism>